<proteinExistence type="predicted"/>
<evidence type="ECO:0000313" key="2">
    <source>
        <dbReference type="EMBL" id="KAH7318793.1"/>
    </source>
</evidence>
<evidence type="ECO:0000313" key="3">
    <source>
        <dbReference type="Proteomes" id="UP000813444"/>
    </source>
</evidence>
<feature type="compositionally biased region" description="Polar residues" evidence="1">
    <location>
        <begin position="34"/>
        <end position="47"/>
    </location>
</feature>
<name>A0A8K0SVG1_9HYPO</name>
<dbReference type="AlphaFoldDB" id="A0A8K0SVG1"/>
<feature type="compositionally biased region" description="Basic and acidic residues" evidence="1">
    <location>
        <begin position="9"/>
        <end position="20"/>
    </location>
</feature>
<gene>
    <name evidence="2" type="ORF">B0I35DRAFT_253118</name>
</gene>
<dbReference type="Proteomes" id="UP000813444">
    <property type="component" value="Unassembled WGS sequence"/>
</dbReference>
<feature type="region of interest" description="Disordered" evidence="1">
    <location>
        <begin position="1"/>
        <end position="57"/>
    </location>
</feature>
<dbReference type="EMBL" id="JAGPNK010000007">
    <property type="protein sequence ID" value="KAH7318793.1"/>
    <property type="molecule type" value="Genomic_DNA"/>
</dbReference>
<reference evidence="2" key="1">
    <citation type="journal article" date="2021" name="Nat. Commun.">
        <title>Genetic determinants of endophytism in the Arabidopsis root mycobiome.</title>
        <authorList>
            <person name="Mesny F."/>
            <person name="Miyauchi S."/>
            <person name="Thiergart T."/>
            <person name="Pickel B."/>
            <person name="Atanasova L."/>
            <person name="Karlsson M."/>
            <person name="Huettel B."/>
            <person name="Barry K.W."/>
            <person name="Haridas S."/>
            <person name="Chen C."/>
            <person name="Bauer D."/>
            <person name="Andreopoulos W."/>
            <person name="Pangilinan J."/>
            <person name="LaButti K."/>
            <person name="Riley R."/>
            <person name="Lipzen A."/>
            <person name="Clum A."/>
            <person name="Drula E."/>
            <person name="Henrissat B."/>
            <person name="Kohler A."/>
            <person name="Grigoriev I.V."/>
            <person name="Martin F.M."/>
            <person name="Hacquard S."/>
        </authorList>
    </citation>
    <scope>NUCLEOTIDE SEQUENCE</scope>
    <source>
        <strain evidence="2">MPI-CAGE-CH-0235</strain>
    </source>
</reference>
<sequence>MSSYSSEFRCADGGHRRDSLSRGSTRQRPILLRSSATEPSINTSNAIRGSCVSPGSPKRATDILSKVAVCSVSAVEMATASPNGMLGSAMESILMMPTDDDGAHANRTVSGCNNPSSDPTGCYFSFPSFDVWDRSKQNDEKDGYD</sequence>
<protein>
    <submittedName>
        <fullName evidence="2">Uncharacterized protein</fullName>
    </submittedName>
</protein>
<evidence type="ECO:0000256" key="1">
    <source>
        <dbReference type="SAM" id="MobiDB-lite"/>
    </source>
</evidence>
<accession>A0A8K0SVG1</accession>
<dbReference type="OrthoDB" id="3437826at2759"/>
<keyword evidence="3" id="KW-1185">Reference proteome</keyword>
<comment type="caution">
    <text evidence="2">The sequence shown here is derived from an EMBL/GenBank/DDBJ whole genome shotgun (WGS) entry which is preliminary data.</text>
</comment>
<organism evidence="2 3">
    <name type="scientific">Stachybotrys elegans</name>
    <dbReference type="NCBI Taxonomy" id="80388"/>
    <lineage>
        <taxon>Eukaryota</taxon>
        <taxon>Fungi</taxon>
        <taxon>Dikarya</taxon>
        <taxon>Ascomycota</taxon>
        <taxon>Pezizomycotina</taxon>
        <taxon>Sordariomycetes</taxon>
        <taxon>Hypocreomycetidae</taxon>
        <taxon>Hypocreales</taxon>
        <taxon>Stachybotryaceae</taxon>
        <taxon>Stachybotrys</taxon>
    </lineage>
</organism>